<dbReference type="InterPro" id="IPR002347">
    <property type="entry name" value="SDR_fam"/>
</dbReference>
<dbReference type="SMART" id="SM00822">
    <property type="entry name" value="PKS_KR"/>
    <property type="match status" value="1"/>
</dbReference>
<dbReference type="EC" id="1.1.1.-" evidence="5"/>
<dbReference type="Gene3D" id="3.40.50.720">
    <property type="entry name" value="NAD(P)-binding Rossmann-like Domain"/>
    <property type="match status" value="1"/>
</dbReference>
<evidence type="ECO:0000313" key="6">
    <source>
        <dbReference type="EMBL" id="TYO76926.1"/>
    </source>
</evidence>
<evidence type="ECO:0000313" key="5">
    <source>
        <dbReference type="EMBL" id="QCC44028.1"/>
    </source>
</evidence>
<evidence type="ECO:0000256" key="2">
    <source>
        <dbReference type="ARBA" id="ARBA00023002"/>
    </source>
</evidence>
<reference evidence="5" key="3">
    <citation type="journal article" name="MicrobiologyOpen">
        <title>Whole-genome comparison between the type strain of Halobacterium salinarum (DSM 3754(T)) and the laboratory strains R1 and NRC-1.</title>
        <authorList>
            <person name="Pfeiffer F."/>
            <person name="Losensky G."/>
            <person name="Marchfelder A."/>
            <person name="Habermann B."/>
            <person name="Dyall-Smith M."/>
        </authorList>
    </citation>
    <scope>NUCLEOTIDE SEQUENCE</scope>
    <source>
        <strain evidence="5">91-R6</strain>
    </source>
</reference>
<dbReference type="PROSITE" id="PS00061">
    <property type="entry name" value="ADH_SHORT"/>
    <property type="match status" value="1"/>
</dbReference>
<evidence type="ECO:0000256" key="1">
    <source>
        <dbReference type="ARBA" id="ARBA00006484"/>
    </source>
</evidence>
<dbReference type="EMBL" id="VRYN01000002">
    <property type="protein sequence ID" value="TYO76926.1"/>
    <property type="molecule type" value="Genomic_DNA"/>
</dbReference>
<accession>A0A4D6GUB6</accession>
<dbReference type="PANTHER" id="PTHR43115:SF4">
    <property type="entry name" value="DEHYDROGENASE_REDUCTASE SDR FAMILY MEMBER 11"/>
    <property type="match status" value="1"/>
</dbReference>
<dbReference type="GeneID" id="89341768"/>
<dbReference type="PRINTS" id="PR00081">
    <property type="entry name" value="GDHRDH"/>
</dbReference>
<dbReference type="PANTHER" id="PTHR43115">
    <property type="entry name" value="DEHYDROGENASE/REDUCTASE SDR FAMILY MEMBER 11"/>
    <property type="match status" value="1"/>
</dbReference>
<dbReference type="AlphaFoldDB" id="A0A4D6GUB6"/>
<evidence type="ECO:0000256" key="3">
    <source>
        <dbReference type="RuleBase" id="RU000363"/>
    </source>
</evidence>
<dbReference type="PRINTS" id="PR00080">
    <property type="entry name" value="SDRFAMILY"/>
</dbReference>
<dbReference type="FunFam" id="3.40.50.720:FF:000047">
    <property type="entry name" value="NADP-dependent L-serine/L-allo-threonine dehydrogenase"/>
    <property type="match status" value="1"/>
</dbReference>
<reference evidence="6 8" key="2">
    <citation type="submission" date="2019-07" db="EMBL/GenBank/DDBJ databases">
        <title>Genomic Encyclopedia of Archaeal and Bacterial Type Strains, Phase II (KMG-II): from individual species to whole genera.</title>
        <authorList>
            <person name="Goeker M."/>
        </authorList>
    </citation>
    <scope>NUCLEOTIDE SEQUENCE [LARGE SCALE GENOMIC DNA]</scope>
    <source>
        <strain evidence="6 8">DSM 3754</strain>
    </source>
</reference>
<dbReference type="Proteomes" id="UP000323075">
    <property type="component" value="Unassembled WGS sequence"/>
</dbReference>
<evidence type="ECO:0000259" key="4">
    <source>
        <dbReference type="SMART" id="SM00822"/>
    </source>
</evidence>
<feature type="domain" description="Ketoreductase" evidence="4">
    <location>
        <begin position="21"/>
        <end position="205"/>
    </location>
</feature>
<dbReference type="Proteomes" id="UP000296216">
    <property type="component" value="Chromosome"/>
</dbReference>
<organism evidence="5 7">
    <name type="scientific">Halobacterium salinarum (strain ATCC 33171 / DSM 3754 / JCM 8978 / NBRC 102687 / NCIMB 764 / 91-R6)</name>
    <dbReference type="NCBI Taxonomy" id="2597657"/>
    <lineage>
        <taxon>Archaea</taxon>
        <taxon>Methanobacteriati</taxon>
        <taxon>Methanobacteriota</taxon>
        <taxon>Stenosarchaea group</taxon>
        <taxon>Halobacteria</taxon>
        <taxon>Halobacteriales</taxon>
        <taxon>Halobacteriaceae</taxon>
        <taxon>Halobacterium</taxon>
    </lineage>
</organism>
<dbReference type="GO" id="GO:0016616">
    <property type="term" value="F:oxidoreductase activity, acting on the CH-OH group of donors, NAD or NADP as acceptor"/>
    <property type="evidence" value="ECO:0007669"/>
    <property type="project" value="UniProtKB-ARBA"/>
</dbReference>
<evidence type="ECO:0000313" key="7">
    <source>
        <dbReference type="Proteomes" id="UP000296216"/>
    </source>
</evidence>
<reference evidence="5 7" key="1">
    <citation type="journal article" date="2019" name="Microbiol. Resour. Announc.">
        <title>The Genome Sequence of the Halobacterium salinarum Type Strain Is Closely Related to That of Laboratory Strains NRC-1 and R1.</title>
        <authorList>
            <person name="Pfeiffer F."/>
            <person name="Marchfelder A."/>
            <person name="Habermann B."/>
            <person name="Dyall-Smith M.L."/>
        </authorList>
    </citation>
    <scope>NUCLEOTIDE SEQUENCE [LARGE SCALE GENOMIC DNA]</scope>
    <source>
        <strain evidence="5">91-R6</strain>
        <strain evidence="7">ATCC 33171 / DSM 3754 / JCM 8978 / NBRC 102687 / NCIMB 764 / 91-R6</strain>
    </source>
</reference>
<comment type="similarity">
    <text evidence="1 3">Belongs to the short-chain dehydrogenases/reductases (SDR) family.</text>
</comment>
<dbReference type="InterPro" id="IPR020904">
    <property type="entry name" value="Sc_DH/Rdtase_CS"/>
</dbReference>
<proteinExistence type="inferred from homology"/>
<dbReference type="RefSeq" id="WP_136361070.1">
    <property type="nucleotide sequence ID" value="NZ_VRYN01000002.1"/>
</dbReference>
<dbReference type="InterPro" id="IPR036291">
    <property type="entry name" value="NAD(P)-bd_dom_sf"/>
</dbReference>
<dbReference type="Pfam" id="PF00106">
    <property type="entry name" value="adh_short"/>
    <property type="match status" value="1"/>
</dbReference>
<dbReference type="SUPFAM" id="SSF51735">
    <property type="entry name" value="NAD(P)-binding Rossmann-fold domains"/>
    <property type="match status" value="1"/>
</dbReference>
<dbReference type="EMBL" id="CP038631">
    <property type="protein sequence ID" value="QCC44028.1"/>
    <property type="molecule type" value="Genomic_DNA"/>
</dbReference>
<name>A0A4D6GUB6_HALS9</name>
<protein>
    <submittedName>
        <fullName evidence="6">NADP-dependent 3-hydroxy acid dehydrogenase YdfG</fullName>
    </submittedName>
    <submittedName>
        <fullName evidence="5">Putative oxidoreductase (Short-chain dehydrogenase family)</fullName>
        <ecNumber evidence="5">1.1.1.-</ecNumber>
    </submittedName>
</protein>
<dbReference type="InterPro" id="IPR057326">
    <property type="entry name" value="KR_dom"/>
</dbReference>
<sequence length="260" mass="27727">MEADSDPTDAQSAHNHELAGDVAIVTGASSGIGEATAEALAAEGAHVVLAARRADELAALADRIEDTDGDALVVPTDITDDAAIDDLVSETVDEYGRIDILVNNAGVMLLEPLERADRSNLRQMVEVNLLGLMNLTHAVVPIMQDQDAGHVVNVSSVAGRQADADSSGYNATKFGVNAFTDAIRQELTSQDIRTTIIEPGAVDTELSTHVPDEQVLERFAEMDLPMLHPDDIARGIVYATSQPQRVDVNELLIRPTGQEL</sequence>
<evidence type="ECO:0000313" key="8">
    <source>
        <dbReference type="Proteomes" id="UP000323075"/>
    </source>
</evidence>
<gene>
    <name evidence="6" type="ORF">APQ99_01573</name>
    <name evidence="5" type="ORF">HBSAL_01465</name>
</gene>
<keyword evidence="2 5" id="KW-0560">Oxidoreductase</keyword>